<dbReference type="InterPro" id="IPR012363">
    <property type="entry name" value="PduX"/>
</dbReference>
<evidence type="ECO:0000313" key="16">
    <source>
        <dbReference type="Proteomes" id="UP000289016"/>
    </source>
</evidence>
<evidence type="ECO:0000259" key="14">
    <source>
        <dbReference type="Pfam" id="PF00288"/>
    </source>
</evidence>
<dbReference type="PANTHER" id="PTHR43527:SF1">
    <property type="entry name" value="L-THREONINE KINASE"/>
    <property type="match status" value="1"/>
</dbReference>
<reference evidence="15 16" key="1">
    <citation type="submission" date="2018-06" db="EMBL/GenBank/DDBJ databases">
        <title>Carbapenemase-producing Enterobacteriaceae present in wastewater treatment plant effluent and nearby surface waters in the US.</title>
        <authorList>
            <person name="Mathys D.A."/>
            <person name="Mollenkopf D.F."/>
            <person name="Feicht S.M."/>
            <person name="Adams R.J."/>
            <person name="Albers A.L."/>
            <person name="Grooters S.V."/>
            <person name="Stuever D.M."/>
            <person name="Daniels J.B."/>
            <person name="Wittum T.E."/>
        </authorList>
    </citation>
    <scope>NUCLEOTIDE SEQUENCE [LARGE SCALE GENOMIC DNA]</scope>
    <source>
        <strain evidence="15 16">GEO_23_Down_A</strain>
    </source>
</reference>
<dbReference type="EMBL" id="QKPI01000115">
    <property type="protein sequence ID" value="RWT72031.1"/>
    <property type="molecule type" value="Genomic_DNA"/>
</dbReference>
<evidence type="ECO:0000256" key="8">
    <source>
        <dbReference type="ARBA" id="ARBA00022777"/>
    </source>
</evidence>
<dbReference type="Gene3D" id="3.30.230.10">
    <property type="match status" value="1"/>
</dbReference>
<evidence type="ECO:0000256" key="11">
    <source>
        <dbReference type="ARBA" id="ARBA00060823"/>
    </source>
</evidence>
<dbReference type="Pfam" id="PF00288">
    <property type="entry name" value="GHMP_kinases_N"/>
    <property type="match status" value="1"/>
</dbReference>
<keyword evidence="4" id="KW-0963">Cytoplasm</keyword>
<keyword evidence="9" id="KW-0067">ATP-binding</keyword>
<sequence>MTDQKGENVAVAQCPASCGELIQGWILGSEKLVSCPVEWYSTVEVSHGSALADERPLSRAMVERVLQYWHYPAQLSQEIRIDVHSTIPIAKGMASSTADIAATAVATAHHLGHQLDESSLATLCVSLEPTDSTVFRQLTLFDHNDASTQIPCDAQPTLDLLVLESPQTLRTADYHRIPRQAGLHAGAPALKRAWEKVQEACMTQSPYRLGEAATLSAIASQTLLPKPDFDALLSLVEECGIYGVNVAHSGSVVGLMLDRNKDDVDYVKWLLAKKQLTRHWPEQHLLRMVKGGVTLL</sequence>
<dbReference type="GO" id="GO:0005737">
    <property type="term" value="C:cytoplasm"/>
    <property type="evidence" value="ECO:0007669"/>
    <property type="project" value="UniProtKB-SubCell"/>
</dbReference>
<evidence type="ECO:0000256" key="4">
    <source>
        <dbReference type="ARBA" id="ARBA00022490"/>
    </source>
</evidence>
<dbReference type="InterPro" id="IPR020568">
    <property type="entry name" value="Ribosomal_Su5_D2-typ_SF"/>
</dbReference>
<evidence type="ECO:0000256" key="2">
    <source>
        <dbReference type="ARBA" id="ARBA00004836"/>
    </source>
</evidence>
<keyword evidence="8 15" id="KW-0418">Kinase</keyword>
<comment type="subcellular location">
    <subcellularLocation>
        <location evidence="1">Cytoplasm</location>
    </subcellularLocation>
</comment>
<feature type="domain" description="GHMP kinase N-terminal" evidence="14">
    <location>
        <begin position="62"/>
        <end position="128"/>
    </location>
</feature>
<dbReference type="EC" id="2.7.1.177" evidence="12"/>
<dbReference type="GO" id="GO:0009236">
    <property type="term" value="P:cobalamin biosynthetic process"/>
    <property type="evidence" value="ECO:0007669"/>
    <property type="project" value="UniProtKB-KW"/>
</dbReference>
<comment type="catalytic activity">
    <reaction evidence="10">
        <text>L-threonine + ATP = O-phospho-L-threonine + ADP + H(+)</text>
        <dbReference type="Rhea" id="RHEA:33707"/>
        <dbReference type="ChEBI" id="CHEBI:15378"/>
        <dbReference type="ChEBI" id="CHEBI:30616"/>
        <dbReference type="ChEBI" id="CHEBI:57926"/>
        <dbReference type="ChEBI" id="CHEBI:58675"/>
        <dbReference type="ChEBI" id="CHEBI:456216"/>
        <dbReference type="EC" id="2.7.1.177"/>
    </reaction>
</comment>
<protein>
    <recommendedName>
        <fullName evidence="13">L-threonine kinase</fullName>
        <ecNumber evidence="12">2.7.1.177</ecNumber>
    </recommendedName>
</protein>
<dbReference type="PANTHER" id="PTHR43527">
    <property type="entry name" value="4-DIPHOSPHOCYTIDYL-2-C-METHYL-D-ERYTHRITOL KINASE, CHLOROPLASTIC"/>
    <property type="match status" value="1"/>
</dbReference>
<evidence type="ECO:0000256" key="12">
    <source>
        <dbReference type="ARBA" id="ARBA00066750"/>
    </source>
</evidence>
<comment type="caution">
    <text evidence="15">The sequence shown here is derived from an EMBL/GenBank/DDBJ whole genome shotgun (WGS) entry which is preliminary data.</text>
</comment>
<evidence type="ECO:0000256" key="6">
    <source>
        <dbReference type="ARBA" id="ARBA00022679"/>
    </source>
</evidence>
<keyword evidence="7" id="KW-0547">Nucleotide-binding</keyword>
<dbReference type="PIRSF" id="PIRSF033887">
    <property type="entry name" value="PduX"/>
    <property type="match status" value="1"/>
</dbReference>
<keyword evidence="5" id="KW-0169">Cobalamin biosynthesis</keyword>
<evidence type="ECO:0000256" key="3">
    <source>
        <dbReference type="ARBA" id="ARBA00004953"/>
    </source>
</evidence>
<evidence type="ECO:0000256" key="13">
    <source>
        <dbReference type="ARBA" id="ARBA00070206"/>
    </source>
</evidence>
<comment type="pathway">
    <text evidence="3">Cofactor biosynthesis; adenosylcobalamin biosynthesis.</text>
</comment>
<keyword evidence="6" id="KW-0808">Transferase</keyword>
<evidence type="ECO:0000256" key="1">
    <source>
        <dbReference type="ARBA" id="ARBA00004496"/>
    </source>
</evidence>
<comment type="similarity">
    <text evidence="11">Belongs to the GHMP kinase family. PduX subfamily.</text>
</comment>
<dbReference type="InterPro" id="IPR014721">
    <property type="entry name" value="Ribsml_uS5_D2-typ_fold_subgr"/>
</dbReference>
<dbReference type="AlphaFoldDB" id="A0AB37VC05"/>
<dbReference type="GO" id="GO:0016301">
    <property type="term" value="F:kinase activity"/>
    <property type="evidence" value="ECO:0007669"/>
    <property type="project" value="UniProtKB-KW"/>
</dbReference>
<dbReference type="FunFam" id="3.30.230.10:FF:000067">
    <property type="entry name" value="Serine/threonine protein kinase"/>
    <property type="match status" value="1"/>
</dbReference>
<proteinExistence type="inferred from homology"/>
<accession>A0AB37VC05</accession>
<dbReference type="SUPFAM" id="SSF54211">
    <property type="entry name" value="Ribosomal protein S5 domain 2-like"/>
    <property type="match status" value="1"/>
</dbReference>
<evidence type="ECO:0000256" key="7">
    <source>
        <dbReference type="ARBA" id="ARBA00022741"/>
    </source>
</evidence>
<evidence type="ECO:0000256" key="10">
    <source>
        <dbReference type="ARBA" id="ARBA00051168"/>
    </source>
</evidence>
<evidence type="ECO:0000256" key="9">
    <source>
        <dbReference type="ARBA" id="ARBA00022840"/>
    </source>
</evidence>
<dbReference type="InterPro" id="IPR006204">
    <property type="entry name" value="GHMP_kinase_N_dom"/>
</dbReference>
<evidence type="ECO:0000256" key="5">
    <source>
        <dbReference type="ARBA" id="ARBA00022573"/>
    </source>
</evidence>
<dbReference type="Proteomes" id="UP000289016">
    <property type="component" value="Unassembled WGS sequence"/>
</dbReference>
<name>A0AB37VC05_ENTCL</name>
<evidence type="ECO:0000313" key="15">
    <source>
        <dbReference type="EMBL" id="RWT72031.1"/>
    </source>
</evidence>
<gene>
    <name evidence="15" type="ORF">DN595_25355</name>
</gene>
<organism evidence="15 16">
    <name type="scientific">Enterobacter cloacae</name>
    <dbReference type="NCBI Taxonomy" id="550"/>
    <lineage>
        <taxon>Bacteria</taxon>
        <taxon>Pseudomonadati</taxon>
        <taxon>Pseudomonadota</taxon>
        <taxon>Gammaproteobacteria</taxon>
        <taxon>Enterobacterales</taxon>
        <taxon>Enterobacteriaceae</taxon>
        <taxon>Enterobacter</taxon>
        <taxon>Enterobacter cloacae complex</taxon>
    </lineage>
</organism>
<dbReference type="GO" id="GO:0005524">
    <property type="term" value="F:ATP binding"/>
    <property type="evidence" value="ECO:0007669"/>
    <property type="project" value="UniProtKB-KW"/>
</dbReference>
<comment type="pathway">
    <text evidence="2">Polyol metabolism; 1,2-propanediol degradation.</text>
</comment>